<dbReference type="Proteomes" id="UP000681722">
    <property type="component" value="Unassembled WGS sequence"/>
</dbReference>
<dbReference type="EMBL" id="CAJOBC010083983">
    <property type="protein sequence ID" value="CAF4310061.1"/>
    <property type="molecule type" value="Genomic_DNA"/>
</dbReference>
<gene>
    <name evidence="3" type="ORF">GPM918_LOCUS34022</name>
    <name evidence="2" type="ORF">OVA965_LOCUS22905</name>
    <name evidence="5" type="ORF">SRO942_LOCUS34718</name>
    <name evidence="4" type="ORF">TMI583_LOCUS23618</name>
</gene>
<dbReference type="Proteomes" id="UP000677228">
    <property type="component" value="Unassembled WGS sequence"/>
</dbReference>
<reference evidence="3" key="1">
    <citation type="submission" date="2021-02" db="EMBL/GenBank/DDBJ databases">
        <authorList>
            <person name="Nowell W R."/>
        </authorList>
    </citation>
    <scope>NUCLEOTIDE SEQUENCE</scope>
</reference>
<dbReference type="EMBL" id="CAJOBA010034624">
    <property type="protein sequence ID" value="CAF3989037.1"/>
    <property type="molecule type" value="Genomic_DNA"/>
</dbReference>
<evidence type="ECO:0000256" key="1">
    <source>
        <dbReference type="PROSITE-ProRule" id="PRU00023"/>
    </source>
</evidence>
<dbReference type="InterPro" id="IPR002110">
    <property type="entry name" value="Ankyrin_rpt"/>
</dbReference>
<protein>
    <recommendedName>
        <fullName evidence="7">Ankyrin repeat protein</fullName>
    </recommendedName>
</protein>
<name>A0A815N2D8_9BILA</name>
<evidence type="ECO:0000313" key="6">
    <source>
        <dbReference type="Proteomes" id="UP000663829"/>
    </source>
</evidence>
<evidence type="ECO:0000313" key="5">
    <source>
        <dbReference type="EMBL" id="CAF4310061.1"/>
    </source>
</evidence>
<dbReference type="Proteomes" id="UP000682733">
    <property type="component" value="Unassembled WGS sequence"/>
</dbReference>
<dbReference type="PANTHER" id="PTHR24121">
    <property type="entry name" value="NO MECHANORECEPTOR POTENTIAL C, ISOFORM D-RELATED"/>
    <property type="match status" value="1"/>
</dbReference>
<organism evidence="3 6">
    <name type="scientific">Didymodactylos carnosus</name>
    <dbReference type="NCBI Taxonomy" id="1234261"/>
    <lineage>
        <taxon>Eukaryota</taxon>
        <taxon>Metazoa</taxon>
        <taxon>Spiralia</taxon>
        <taxon>Gnathifera</taxon>
        <taxon>Rotifera</taxon>
        <taxon>Eurotatoria</taxon>
        <taxon>Bdelloidea</taxon>
        <taxon>Philodinida</taxon>
        <taxon>Philodinidae</taxon>
        <taxon>Didymodactylos</taxon>
    </lineage>
</organism>
<evidence type="ECO:0008006" key="7">
    <source>
        <dbReference type="Google" id="ProtNLM"/>
    </source>
</evidence>
<evidence type="ECO:0000313" key="3">
    <source>
        <dbReference type="EMBL" id="CAF1431459.1"/>
    </source>
</evidence>
<comment type="caution">
    <text evidence="3">The sequence shown here is derived from an EMBL/GenBank/DDBJ whole genome shotgun (WGS) entry which is preliminary data.</text>
</comment>
<dbReference type="EMBL" id="CAJNOQ010018546">
    <property type="protein sequence ID" value="CAF1431459.1"/>
    <property type="molecule type" value="Genomic_DNA"/>
</dbReference>
<dbReference type="EMBL" id="CAJNOK010013100">
    <property type="protein sequence ID" value="CAF1177836.1"/>
    <property type="molecule type" value="Genomic_DNA"/>
</dbReference>
<dbReference type="AlphaFoldDB" id="A0A815N2D8"/>
<dbReference type="Pfam" id="PF12796">
    <property type="entry name" value="Ank_2"/>
    <property type="match status" value="1"/>
</dbReference>
<evidence type="ECO:0000313" key="2">
    <source>
        <dbReference type="EMBL" id="CAF1177836.1"/>
    </source>
</evidence>
<dbReference type="SUPFAM" id="SSF48403">
    <property type="entry name" value="Ankyrin repeat"/>
    <property type="match status" value="1"/>
</dbReference>
<dbReference type="OrthoDB" id="533508at2759"/>
<keyword evidence="1" id="KW-0040">ANK repeat</keyword>
<dbReference type="PANTHER" id="PTHR24121:SF21">
    <property type="entry name" value="ANKYRIN REPEAT FAMILY PROTEIN"/>
    <property type="match status" value="1"/>
</dbReference>
<dbReference type="PROSITE" id="PS50088">
    <property type="entry name" value="ANK_REPEAT"/>
    <property type="match status" value="1"/>
</dbReference>
<proteinExistence type="predicted"/>
<feature type="repeat" description="ANK" evidence="1">
    <location>
        <begin position="50"/>
        <end position="82"/>
    </location>
</feature>
<keyword evidence="6" id="KW-1185">Reference proteome</keyword>
<dbReference type="SMART" id="SM00248">
    <property type="entry name" value="ANK"/>
    <property type="match status" value="3"/>
</dbReference>
<dbReference type="Gene3D" id="1.25.40.20">
    <property type="entry name" value="Ankyrin repeat-containing domain"/>
    <property type="match status" value="1"/>
</dbReference>
<evidence type="ECO:0000313" key="4">
    <source>
        <dbReference type="EMBL" id="CAF3989037.1"/>
    </source>
</evidence>
<dbReference type="PROSITE" id="PS50297">
    <property type="entry name" value="ANK_REP_REGION"/>
    <property type="match status" value="1"/>
</dbReference>
<sequence>MALINYHCRLLINRQRDCLLHKAIENGHHLLASELIHAYRRTGLERKNEHGETPLLCAAKQNAQHLIQLLIEKRAEIIYDTDNEMNNVFHHLVKHGNSSATIEWLLDYLKTKLIVDVQQNFDKKNNDQLTPLDLAIKLNLVDIVSTLTLKGQFKSNDEDILSTKLNEMRLSLSDNVHIGTLES</sequence>
<accession>A0A815N2D8</accession>
<dbReference type="Proteomes" id="UP000663829">
    <property type="component" value="Unassembled WGS sequence"/>
</dbReference>
<dbReference type="InterPro" id="IPR036770">
    <property type="entry name" value="Ankyrin_rpt-contain_sf"/>
</dbReference>